<evidence type="ECO:0000313" key="1">
    <source>
        <dbReference type="EMBL" id="HGM58519.1"/>
    </source>
</evidence>
<comment type="caution">
    <text evidence="1">The sequence shown here is derived from an EMBL/GenBank/DDBJ whole genome shotgun (WGS) entry which is preliminary data.</text>
</comment>
<dbReference type="GO" id="GO:0006260">
    <property type="term" value="P:DNA replication"/>
    <property type="evidence" value="ECO:0007669"/>
    <property type="project" value="InterPro"/>
</dbReference>
<dbReference type="SUPFAM" id="SSF51998">
    <property type="entry name" value="PFL-like glycyl radical enzymes"/>
    <property type="match status" value="1"/>
</dbReference>
<dbReference type="GO" id="GO:0008998">
    <property type="term" value="F:ribonucleoside-triphosphate reductase (thioredoxin) activity"/>
    <property type="evidence" value="ECO:0007669"/>
    <property type="project" value="UniProtKB-EC"/>
</dbReference>
<dbReference type="NCBIfam" id="TIGR02487">
    <property type="entry name" value="NrdD"/>
    <property type="match status" value="1"/>
</dbReference>
<sequence>MLVDEIANYVDKLIKEYFSKASDIFDNANKYLSPTGLFNYILEDSVKTIASKYLPKRVYEAHVSGYIYVHKLPQSLFIPYCCGHSIKRFLLKGLITPTIYSKPAKHFETFVDHVYNYLSSMQQYFSGAQSLNAVELYSGVFINKDGLDYKSVEQSIQRLLFNLNFPSRMSLQTPFTNFTFVLDASSRLLYDEKGVCGGIETEPLVNYLDEAVLFLKAISENFMKGDGRGLSFTFPITTLMTTSKLIFEDPELYEIVFNTASVKGSFYWLNTRVVNPDTSFAMCCRINIDREYLVKLREYSKNKYVLARKDLEEIRENIVKKIESIRTGGLWCIPDITGSTGVITINLPRLAYESKGEENVFIERLDSILNIVYEGLDWFRKRYVDLASNYRDVYSMPLEYIPEVFQYESSPFFSTIGIIGLPEAIAILMNEPGLWKIPLTNRFKEAVSLMEKTLRYIVLKLREWSIETGIPFNLEEVPGETAGIKLAMMDLKKYPGIGEYIVSDKTFFYSSSIVPYYADVDLSTRIEIESSLQKFFTGGVIMHIFLNEQPDPDGLAKLTKRLSENTDLIYWSYTPAITYCKRCEKTYTGFYINCPVCYSSEVEIWSRIIGYYRPLSNWYPYRRLEFYTRIHYSL</sequence>
<dbReference type="EC" id="1.17.4.2" evidence="1"/>
<dbReference type="AlphaFoldDB" id="A0A7C4H5M3"/>
<dbReference type="GO" id="GO:0009265">
    <property type="term" value="P:2'-deoxyribonucleotide biosynthetic process"/>
    <property type="evidence" value="ECO:0007669"/>
    <property type="project" value="TreeGrafter"/>
</dbReference>
<dbReference type="Pfam" id="PF13597">
    <property type="entry name" value="NRDD"/>
    <property type="match status" value="1"/>
</dbReference>
<dbReference type="Gene3D" id="3.20.70.20">
    <property type="match status" value="1"/>
</dbReference>
<dbReference type="GO" id="GO:0031250">
    <property type="term" value="C:anaerobic ribonucleoside-triphosphate reductase complex"/>
    <property type="evidence" value="ECO:0007669"/>
    <property type="project" value="TreeGrafter"/>
</dbReference>
<dbReference type="NCBIfam" id="NF006358">
    <property type="entry name" value="PRK08579.1"/>
    <property type="match status" value="1"/>
</dbReference>
<dbReference type="InterPro" id="IPR012833">
    <property type="entry name" value="NrdD"/>
</dbReference>
<dbReference type="PANTHER" id="PTHR21075">
    <property type="entry name" value="ANAEROBIC RIBONUCLEOSIDE-TRIPHOSPHATE REDUCTASE"/>
    <property type="match status" value="1"/>
</dbReference>
<proteinExistence type="predicted"/>
<dbReference type="GO" id="GO:0004748">
    <property type="term" value="F:ribonucleoside-diphosphate reductase activity, thioredoxin disulfide as acceptor"/>
    <property type="evidence" value="ECO:0007669"/>
    <property type="project" value="TreeGrafter"/>
</dbReference>
<dbReference type="PANTHER" id="PTHR21075:SF0">
    <property type="entry name" value="ANAEROBIC RIBONUCLEOSIDE-TRIPHOSPHATE REDUCTASE"/>
    <property type="match status" value="1"/>
</dbReference>
<gene>
    <name evidence="1" type="ORF">ENU14_02885</name>
</gene>
<accession>A0A7C4H5M3</accession>
<organism evidence="1">
    <name type="scientific">Staphylothermus marinus</name>
    <dbReference type="NCBI Taxonomy" id="2280"/>
    <lineage>
        <taxon>Archaea</taxon>
        <taxon>Thermoproteota</taxon>
        <taxon>Thermoprotei</taxon>
        <taxon>Desulfurococcales</taxon>
        <taxon>Desulfurococcaceae</taxon>
        <taxon>Staphylothermus</taxon>
    </lineage>
</organism>
<keyword evidence="1" id="KW-0560">Oxidoreductase</keyword>
<reference evidence="1" key="1">
    <citation type="journal article" date="2020" name="mSystems">
        <title>Genome- and Community-Level Interaction Insights into Carbon Utilization and Element Cycling Functions of Hydrothermarchaeota in Hydrothermal Sediment.</title>
        <authorList>
            <person name="Zhou Z."/>
            <person name="Liu Y."/>
            <person name="Xu W."/>
            <person name="Pan J."/>
            <person name="Luo Z.H."/>
            <person name="Li M."/>
        </authorList>
    </citation>
    <scope>NUCLEOTIDE SEQUENCE [LARGE SCALE GENOMIC DNA]</scope>
    <source>
        <strain evidence="1">SpSt-642</strain>
    </source>
</reference>
<dbReference type="EMBL" id="DTBJ01000020">
    <property type="protein sequence ID" value="HGM58519.1"/>
    <property type="molecule type" value="Genomic_DNA"/>
</dbReference>
<name>A0A7C4H5M3_STAMA</name>
<protein>
    <submittedName>
        <fullName evidence="1">Anaerobic ribonucleoside triphosphate reductase</fullName>
        <ecNumber evidence="1">1.17.4.2</ecNumber>
    </submittedName>
</protein>